<evidence type="ECO:0000313" key="2">
    <source>
        <dbReference type="EnsemblMetazoa" id="Aqu2.1.42319_001"/>
    </source>
</evidence>
<feature type="compositionally biased region" description="Low complexity" evidence="1">
    <location>
        <begin position="133"/>
        <end position="146"/>
    </location>
</feature>
<accession>A0A1X7VQZ3</accession>
<protein>
    <submittedName>
        <fullName evidence="2">Uncharacterized protein</fullName>
    </submittedName>
</protein>
<organism evidence="2">
    <name type="scientific">Amphimedon queenslandica</name>
    <name type="common">Sponge</name>
    <dbReference type="NCBI Taxonomy" id="400682"/>
    <lineage>
        <taxon>Eukaryota</taxon>
        <taxon>Metazoa</taxon>
        <taxon>Porifera</taxon>
        <taxon>Demospongiae</taxon>
        <taxon>Heteroscleromorpha</taxon>
        <taxon>Haplosclerida</taxon>
        <taxon>Niphatidae</taxon>
        <taxon>Amphimedon</taxon>
    </lineage>
</organism>
<dbReference type="OMA" id="EVWITDI"/>
<dbReference type="OrthoDB" id="775972at2759"/>
<dbReference type="InParanoid" id="A0A1X7VQZ3"/>
<reference evidence="2" key="1">
    <citation type="submission" date="2017-05" db="UniProtKB">
        <authorList>
            <consortium name="EnsemblMetazoa"/>
        </authorList>
    </citation>
    <scope>IDENTIFICATION</scope>
</reference>
<dbReference type="PANTHER" id="PTHR33244">
    <property type="entry name" value="INTEGRASE CATALYTIC DOMAIN-CONTAINING PROTEIN-RELATED"/>
    <property type="match status" value="1"/>
</dbReference>
<dbReference type="AlphaFoldDB" id="A0A1X7VQZ3"/>
<name>A0A1X7VQZ3_AMPQE</name>
<dbReference type="PANTHER" id="PTHR33244:SF3">
    <property type="entry name" value="PEPTIDASE A2 DOMAIN-CONTAINING PROTEIN"/>
    <property type="match status" value="1"/>
</dbReference>
<evidence type="ECO:0000256" key="1">
    <source>
        <dbReference type="SAM" id="MobiDB-lite"/>
    </source>
</evidence>
<sequence length="159" mass="18363">MGRNLRSNVPTTLKQLKPHTPNQKKVRFNDHNIKVSQKKYYDQRHRAKDLPPLCTGDGVWIPDQDQYGTVQKEHSTRSYSVSTPSGIIRRNRRDLNPYPVQDTTTQPKESEDASEVPPIQPDREDSSNSMENPSTPRRSLRTTRPPVRYGVWLNTVNQD</sequence>
<dbReference type="EnsemblMetazoa" id="Aqu2.1.42319_001">
    <property type="protein sequence ID" value="Aqu2.1.42319_001"/>
    <property type="gene ID" value="Aqu2.1.42319"/>
</dbReference>
<feature type="region of interest" description="Disordered" evidence="1">
    <location>
        <begin position="38"/>
        <end position="159"/>
    </location>
</feature>
<proteinExistence type="predicted"/>